<accession>A0A316VBG6</accession>
<protein>
    <submittedName>
        <fullName evidence="3">Uncharacterized protein</fullName>
    </submittedName>
</protein>
<evidence type="ECO:0000256" key="2">
    <source>
        <dbReference type="SAM" id="Phobius"/>
    </source>
</evidence>
<keyword evidence="2" id="KW-0472">Membrane</keyword>
<keyword evidence="2" id="KW-1133">Transmembrane helix</keyword>
<feature type="region of interest" description="Disordered" evidence="1">
    <location>
        <begin position="1"/>
        <end position="22"/>
    </location>
</feature>
<dbReference type="Proteomes" id="UP000245771">
    <property type="component" value="Unassembled WGS sequence"/>
</dbReference>
<dbReference type="RefSeq" id="XP_025355291.1">
    <property type="nucleotide sequence ID" value="XM_025497680.1"/>
</dbReference>
<keyword evidence="4" id="KW-1185">Reference proteome</keyword>
<name>A0A316VBG6_9BASI</name>
<keyword evidence="2" id="KW-0812">Transmembrane</keyword>
<sequence length="110" mass="11927">MFFSSNTQQPPAPAEVTPKPRSRTKTVAALFLSVWALVTGILVFIQLTKGGIYSLLALLHLRSNEALPTLTQRLTGTLNYSVGSFETLAIGLGSMYIIIAAVPYIKRVCT</sequence>
<gene>
    <name evidence="3" type="ORF">FA14DRAFT_154418</name>
</gene>
<feature type="transmembrane region" description="Helical" evidence="2">
    <location>
        <begin position="87"/>
        <end position="105"/>
    </location>
</feature>
<evidence type="ECO:0000313" key="3">
    <source>
        <dbReference type="EMBL" id="PWN34989.1"/>
    </source>
</evidence>
<proteinExistence type="predicted"/>
<organism evidence="3 4">
    <name type="scientific">Meira miltonrushii</name>
    <dbReference type="NCBI Taxonomy" id="1280837"/>
    <lineage>
        <taxon>Eukaryota</taxon>
        <taxon>Fungi</taxon>
        <taxon>Dikarya</taxon>
        <taxon>Basidiomycota</taxon>
        <taxon>Ustilaginomycotina</taxon>
        <taxon>Exobasidiomycetes</taxon>
        <taxon>Exobasidiales</taxon>
        <taxon>Brachybasidiaceae</taxon>
        <taxon>Meira</taxon>
    </lineage>
</organism>
<dbReference type="EMBL" id="KZ819603">
    <property type="protein sequence ID" value="PWN34989.1"/>
    <property type="molecule type" value="Genomic_DNA"/>
</dbReference>
<reference evidence="3 4" key="1">
    <citation type="journal article" date="2018" name="Mol. Biol. Evol.">
        <title>Broad Genomic Sampling Reveals a Smut Pathogenic Ancestry of the Fungal Clade Ustilaginomycotina.</title>
        <authorList>
            <person name="Kijpornyongpan T."/>
            <person name="Mondo S.J."/>
            <person name="Barry K."/>
            <person name="Sandor L."/>
            <person name="Lee J."/>
            <person name="Lipzen A."/>
            <person name="Pangilinan J."/>
            <person name="LaButti K."/>
            <person name="Hainaut M."/>
            <person name="Henrissat B."/>
            <person name="Grigoriev I.V."/>
            <person name="Spatafora J.W."/>
            <person name="Aime M.C."/>
        </authorList>
    </citation>
    <scope>NUCLEOTIDE SEQUENCE [LARGE SCALE GENOMIC DNA]</scope>
    <source>
        <strain evidence="3 4">MCA 3882</strain>
    </source>
</reference>
<feature type="transmembrane region" description="Helical" evidence="2">
    <location>
        <begin position="27"/>
        <end position="47"/>
    </location>
</feature>
<dbReference type="GeneID" id="37019461"/>
<dbReference type="AlphaFoldDB" id="A0A316VBG6"/>
<dbReference type="InParanoid" id="A0A316VBG6"/>
<evidence type="ECO:0000256" key="1">
    <source>
        <dbReference type="SAM" id="MobiDB-lite"/>
    </source>
</evidence>
<evidence type="ECO:0000313" key="4">
    <source>
        <dbReference type="Proteomes" id="UP000245771"/>
    </source>
</evidence>